<dbReference type="GO" id="GO:0008380">
    <property type="term" value="P:RNA splicing"/>
    <property type="evidence" value="ECO:0007669"/>
    <property type="project" value="UniProtKB-KW"/>
</dbReference>
<evidence type="ECO:0000256" key="3">
    <source>
        <dbReference type="ARBA" id="ARBA00022884"/>
    </source>
</evidence>
<dbReference type="SUPFAM" id="SSF54928">
    <property type="entry name" value="RNA-binding domain, RBD"/>
    <property type="match status" value="1"/>
</dbReference>
<evidence type="ECO:0000256" key="6">
    <source>
        <dbReference type="PROSITE-ProRule" id="PRU00176"/>
    </source>
</evidence>
<dbReference type="Pfam" id="PF00076">
    <property type="entry name" value="RRM_1"/>
    <property type="match status" value="1"/>
</dbReference>
<keyword evidence="2" id="KW-0507">mRNA processing</keyword>
<evidence type="ECO:0000256" key="2">
    <source>
        <dbReference type="ARBA" id="ARBA00022664"/>
    </source>
</evidence>
<evidence type="ECO:0000256" key="5">
    <source>
        <dbReference type="ARBA" id="ARBA00023242"/>
    </source>
</evidence>
<evidence type="ECO:0000259" key="8">
    <source>
        <dbReference type="PROSITE" id="PS50102"/>
    </source>
</evidence>
<feature type="region of interest" description="Disordered" evidence="7">
    <location>
        <begin position="283"/>
        <end position="339"/>
    </location>
</feature>
<comment type="subcellular location">
    <subcellularLocation>
        <location evidence="1">Nucleus</location>
    </subcellularLocation>
</comment>
<dbReference type="InterPro" id="IPR051106">
    <property type="entry name" value="RNA-bind/splicing_reg"/>
</dbReference>
<keyword evidence="3 6" id="KW-0694">RNA-binding</keyword>
<dbReference type="PROSITE" id="PS50102">
    <property type="entry name" value="RRM"/>
    <property type="match status" value="1"/>
</dbReference>
<reference evidence="9 10" key="1">
    <citation type="submission" date="2015-01" db="EMBL/GenBank/DDBJ databases">
        <title>Genome of allotetraploid Gossypium barbadense reveals genomic plasticity and fiber elongation in cotton evolution.</title>
        <authorList>
            <person name="Chen X."/>
            <person name="Liu X."/>
            <person name="Zhao B."/>
            <person name="Zheng H."/>
            <person name="Hu Y."/>
            <person name="Lu G."/>
            <person name="Yang C."/>
            <person name="Chen J."/>
            <person name="Shan C."/>
            <person name="Zhang L."/>
            <person name="Zhou Y."/>
            <person name="Wang L."/>
            <person name="Guo W."/>
            <person name="Bai Y."/>
            <person name="Ruan J."/>
            <person name="Shangguan X."/>
            <person name="Mao Y."/>
            <person name="Jiang J."/>
            <person name="Zhu Y."/>
            <person name="Lei J."/>
            <person name="Kang H."/>
            <person name="Chen S."/>
            <person name="He X."/>
            <person name="Wang R."/>
            <person name="Wang Y."/>
            <person name="Chen J."/>
            <person name="Wang L."/>
            <person name="Yu S."/>
            <person name="Wang B."/>
            <person name="Wei J."/>
            <person name="Song S."/>
            <person name="Lu X."/>
            <person name="Gao Z."/>
            <person name="Gu W."/>
            <person name="Deng X."/>
            <person name="Ma D."/>
            <person name="Wang S."/>
            <person name="Liang W."/>
            <person name="Fang L."/>
            <person name="Cai C."/>
            <person name="Zhu X."/>
            <person name="Zhou B."/>
            <person name="Zhang Y."/>
            <person name="Chen Z."/>
            <person name="Xu S."/>
            <person name="Zhu R."/>
            <person name="Wang S."/>
            <person name="Zhang T."/>
            <person name="Zhao G."/>
        </authorList>
    </citation>
    <scope>NUCLEOTIDE SEQUENCE [LARGE SCALE GENOMIC DNA]</scope>
    <source>
        <strain evidence="10">cv. Xinhai21</strain>
        <tissue evidence="9">Leaf</tissue>
    </source>
</reference>
<name>A0A2P5Y4I7_GOSBA</name>
<dbReference type="AlphaFoldDB" id="A0A2P5Y4I7"/>
<accession>A0A2P5Y4I7</accession>
<evidence type="ECO:0000313" key="9">
    <source>
        <dbReference type="EMBL" id="PPS10451.1"/>
    </source>
</evidence>
<dbReference type="GO" id="GO:0006397">
    <property type="term" value="P:mRNA processing"/>
    <property type="evidence" value="ECO:0007669"/>
    <property type="project" value="UniProtKB-KW"/>
</dbReference>
<dbReference type="SMART" id="SM00360">
    <property type="entry name" value="RRM"/>
    <property type="match status" value="1"/>
</dbReference>
<dbReference type="GO" id="GO:0005634">
    <property type="term" value="C:nucleus"/>
    <property type="evidence" value="ECO:0007669"/>
    <property type="project" value="UniProtKB-SubCell"/>
</dbReference>
<keyword evidence="5" id="KW-0539">Nucleus</keyword>
<dbReference type="EMBL" id="KZ663723">
    <property type="protein sequence ID" value="PPS10451.1"/>
    <property type="molecule type" value="Genomic_DNA"/>
</dbReference>
<dbReference type="GO" id="GO:0003723">
    <property type="term" value="F:RNA binding"/>
    <property type="evidence" value="ECO:0007669"/>
    <property type="project" value="UniProtKB-UniRule"/>
</dbReference>
<sequence>MVMRTVFVYNIPDSMYRKGLWALFRFYGNVLDAFIPVKRSMEGKRFGFVRFANMEDAQRAILRLGGFVLLGKKIGVKMARFSGNRRVWKKVQAKKDFSRVGVMQSRGRELLDVGKENLNDSMINGRHRAVEVDGTARKNIRVVERHVENEQLWKLQHCLIGEVASFCNAYSLYDRIANLGLGELIVKRIKGRYFLIEVPDDELMEILKQRDWAYLKEFFINIEPWSENFKVSERAGWIEVDGIPLHCWNYQTFKKQEHRFDEVIMLEVGSKFFPIRIKERGLEEKPNENHTRSGDHKGREEEVASSEVKSANGSKMDMSPEERRNDGIKGVIENGLEKI</sequence>
<dbReference type="PANTHER" id="PTHR48028:SF4">
    <property type="entry name" value="SC35-LIKE SPLICING FACTOR"/>
    <property type="match status" value="1"/>
</dbReference>
<evidence type="ECO:0000256" key="4">
    <source>
        <dbReference type="ARBA" id="ARBA00023187"/>
    </source>
</evidence>
<feature type="compositionally biased region" description="Basic and acidic residues" evidence="7">
    <location>
        <begin position="283"/>
        <end position="302"/>
    </location>
</feature>
<evidence type="ECO:0000256" key="7">
    <source>
        <dbReference type="SAM" id="MobiDB-lite"/>
    </source>
</evidence>
<dbReference type="PANTHER" id="PTHR48028">
    <property type="entry name" value="GLYCINE-RICH RNA-BINDING PROTEIN RZ1A"/>
    <property type="match status" value="1"/>
</dbReference>
<dbReference type="Gene3D" id="3.30.70.330">
    <property type="match status" value="1"/>
</dbReference>
<dbReference type="Proteomes" id="UP000239757">
    <property type="component" value="Unassembled WGS sequence"/>
</dbReference>
<dbReference type="CDD" id="cd00590">
    <property type="entry name" value="RRM_SF"/>
    <property type="match status" value="1"/>
</dbReference>
<evidence type="ECO:0000313" key="10">
    <source>
        <dbReference type="Proteomes" id="UP000239757"/>
    </source>
</evidence>
<proteinExistence type="predicted"/>
<evidence type="ECO:0000256" key="1">
    <source>
        <dbReference type="ARBA" id="ARBA00004123"/>
    </source>
</evidence>
<feature type="compositionally biased region" description="Basic and acidic residues" evidence="7">
    <location>
        <begin position="318"/>
        <end position="327"/>
    </location>
</feature>
<gene>
    <name evidence="9" type="ORF">GOBAR_AA10198</name>
</gene>
<dbReference type="InterPro" id="IPR012677">
    <property type="entry name" value="Nucleotide-bd_a/b_plait_sf"/>
</dbReference>
<keyword evidence="4" id="KW-0508">mRNA splicing</keyword>
<protein>
    <recommendedName>
        <fullName evidence="8">RRM domain-containing protein</fullName>
    </recommendedName>
</protein>
<feature type="domain" description="RRM" evidence="8">
    <location>
        <begin position="4"/>
        <end position="81"/>
    </location>
</feature>
<organism evidence="9 10">
    <name type="scientific">Gossypium barbadense</name>
    <name type="common">Sea Island cotton</name>
    <name type="synonym">Hibiscus barbadensis</name>
    <dbReference type="NCBI Taxonomy" id="3634"/>
    <lineage>
        <taxon>Eukaryota</taxon>
        <taxon>Viridiplantae</taxon>
        <taxon>Streptophyta</taxon>
        <taxon>Embryophyta</taxon>
        <taxon>Tracheophyta</taxon>
        <taxon>Spermatophyta</taxon>
        <taxon>Magnoliopsida</taxon>
        <taxon>eudicotyledons</taxon>
        <taxon>Gunneridae</taxon>
        <taxon>Pentapetalae</taxon>
        <taxon>rosids</taxon>
        <taxon>malvids</taxon>
        <taxon>Malvales</taxon>
        <taxon>Malvaceae</taxon>
        <taxon>Malvoideae</taxon>
        <taxon>Gossypium</taxon>
    </lineage>
</organism>
<dbReference type="InterPro" id="IPR000504">
    <property type="entry name" value="RRM_dom"/>
</dbReference>
<dbReference type="OrthoDB" id="999103at2759"/>
<dbReference type="InterPro" id="IPR035979">
    <property type="entry name" value="RBD_domain_sf"/>
</dbReference>